<dbReference type="EMBL" id="JBHMEI010000063">
    <property type="protein sequence ID" value="MFB9207702.1"/>
    <property type="molecule type" value="Genomic_DNA"/>
</dbReference>
<dbReference type="Pfam" id="PF08894">
    <property type="entry name" value="DUF1838"/>
    <property type="match status" value="1"/>
</dbReference>
<protein>
    <submittedName>
        <fullName evidence="1">DUF1838 family protein</fullName>
    </submittedName>
</protein>
<comment type="caution">
    <text evidence="1">The sequence shown here is derived from an EMBL/GenBank/DDBJ whole genome shotgun (WGS) entry which is preliminary data.</text>
</comment>
<dbReference type="Proteomes" id="UP001589647">
    <property type="component" value="Unassembled WGS sequence"/>
</dbReference>
<accession>A0ABV5IT66</accession>
<keyword evidence="2" id="KW-1185">Reference proteome</keyword>
<reference evidence="1 2" key="1">
    <citation type="submission" date="2024-09" db="EMBL/GenBank/DDBJ databases">
        <authorList>
            <person name="Sun Q."/>
            <person name="Mori K."/>
        </authorList>
    </citation>
    <scope>NUCLEOTIDE SEQUENCE [LARGE SCALE GENOMIC DNA]</scope>
    <source>
        <strain evidence="1 2">CCM 3426</strain>
    </source>
</reference>
<proteinExistence type="predicted"/>
<name>A0ABV5IT66_9ACTN</name>
<organism evidence="1 2">
    <name type="scientific">Nonomuraea spiralis</name>
    <dbReference type="NCBI Taxonomy" id="46182"/>
    <lineage>
        <taxon>Bacteria</taxon>
        <taxon>Bacillati</taxon>
        <taxon>Actinomycetota</taxon>
        <taxon>Actinomycetes</taxon>
        <taxon>Streptosporangiales</taxon>
        <taxon>Streptosporangiaceae</taxon>
        <taxon>Nonomuraea</taxon>
    </lineage>
</organism>
<evidence type="ECO:0000313" key="1">
    <source>
        <dbReference type="EMBL" id="MFB9207702.1"/>
    </source>
</evidence>
<gene>
    <name evidence="1" type="ORF">ACFFV7_41425</name>
</gene>
<dbReference type="RefSeq" id="WP_189651249.1">
    <property type="nucleotide sequence ID" value="NZ_BMRC01000018.1"/>
</dbReference>
<sequence length="254" mass="28488">MDLVRVRADLSGAEVVVSWSGDVYAWLPGDGPHHLFGFEGVNVSRAVAAEAGYRLLSREAAFYLDPATREILDTWDNRYTGDKVDVAHVWNDPVNQFWPHGLEPSTTRIGADVVINADVLLAYPSPLPVAEYPENSGDDVYRAMELFQFFARAADVDDSSVDNVGCTLSWTRVAPWLPWMRMARRPGALVYHCRGAKLPGWEAVPERIRKFVADHGPRFAHAPETWSAPNETSWTSFRKRAIHPSDDAQRPQET</sequence>
<dbReference type="InterPro" id="IPR014990">
    <property type="entry name" value="DUF1838"/>
</dbReference>
<evidence type="ECO:0000313" key="2">
    <source>
        <dbReference type="Proteomes" id="UP001589647"/>
    </source>
</evidence>